<evidence type="ECO:0000259" key="6">
    <source>
        <dbReference type="PROSITE" id="PS51471"/>
    </source>
</evidence>
<keyword evidence="3" id="KW-0560">Oxidoreductase</keyword>
<dbReference type="InterPro" id="IPR004574">
    <property type="entry name" value="Alkb"/>
</dbReference>
<evidence type="ECO:0000256" key="3">
    <source>
        <dbReference type="ARBA" id="ARBA00023002"/>
    </source>
</evidence>
<dbReference type="Gene3D" id="2.60.120.590">
    <property type="entry name" value="Alpha-ketoglutarate-dependent dioxygenase AlkB-like"/>
    <property type="match status" value="1"/>
</dbReference>
<accession>A0A0B9A021</accession>
<dbReference type="GO" id="GO:0008198">
    <property type="term" value="F:ferrous iron binding"/>
    <property type="evidence" value="ECO:0007669"/>
    <property type="project" value="TreeGrafter"/>
</dbReference>
<dbReference type="InterPro" id="IPR037151">
    <property type="entry name" value="AlkB-like_sf"/>
</dbReference>
<dbReference type="InterPro" id="IPR005123">
    <property type="entry name" value="Oxoglu/Fe-dep_dioxygenase_dom"/>
</dbReference>
<keyword evidence="4 5" id="KW-0408">Iron</keyword>
<keyword evidence="8" id="KW-1185">Reference proteome</keyword>
<reference evidence="7 8" key="1">
    <citation type="submission" date="2014-11" db="EMBL/GenBank/DDBJ databases">
        <title>Draft Genome Sequence of Brevibacterium linens AE038-8.</title>
        <authorList>
            <person name="Maizel D."/>
            <person name="Utturkar S.M."/>
            <person name="Brown S.D."/>
            <person name="Ferrero M."/>
            <person name="Rosen B.P."/>
        </authorList>
    </citation>
    <scope>NUCLEOTIDE SEQUENCE [LARGE SCALE GENOMIC DNA]</scope>
    <source>
        <strain evidence="7 8">AE038-8</strain>
    </source>
</reference>
<proteinExistence type="predicted"/>
<organism evidence="7 8">
    <name type="scientific">Brevibacterium linens</name>
    <dbReference type="NCBI Taxonomy" id="1703"/>
    <lineage>
        <taxon>Bacteria</taxon>
        <taxon>Bacillati</taxon>
        <taxon>Actinomycetota</taxon>
        <taxon>Actinomycetes</taxon>
        <taxon>Micrococcales</taxon>
        <taxon>Brevibacteriaceae</taxon>
        <taxon>Brevibacterium</taxon>
    </lineage>
</organism>
<comment type="cofactor">
    <cofactor evidence="5">
        <name>Fe(2+)</name>
        <dbReference type="ChEBI" id="CHEBI:29033"/>
    </cofactor>
    <text evidence="5">Binds 1 Fe(2+) ion per subunit.</text>
</comment>
<dbReference type="PANTHER" id="PTHR16557:SF2">
    <property type="entry name" value="NUCLEIC ACID DIOXYGENASE ALKBH1"/>
    <property type="match status" value="1"/>
</dbReference>
<evidence type="ECO:0000256" key="2">
    <source>
        <dbReference type="ARBA" id="ARBA00022964"/>
    </source>
</evidence>
<dbReference type="GO" id="GO:0035516">
    <property type="term" value="F:broad specificity oxidative DNA demethylase activity"/>
    <property type="evidence" value="ECO:0007669"/>
    <property type="project" value="TreeGrafter"/>
</dbReference>
<dbReference type="AlphaFoldDB" id="A0A0B9A021"/>
<evidence type="ECO:0000313" key="7">
    <source>
        <dbReference type="EMBL" id="KHS51934.1"/>
    </source>
</evidence>
<protein>
    <submittedName>
        <fullName evidence="7">2OG-Fe(II) oxygenase</fullName>
    </submittedName>
</protein>
<evidence type="ECO:0000256" key="4">
    <source>
        <dbReference type="ARBA" id="ARBA00023004"/>
    </source>
</evidence>
<dbReference type="GO" id="GO:0035513">
    <property type="term" value="P:oxidative RNA demethylation"/>
    <property type="evidence" value="ECO:0007669"/>
    <property type="project" value="TreeGrafter"/>
</dbReference>
<dbReference type="SUPFAM" id="SSF51197">
    <property type="entry name" value="Clavaminate synthase-like"/>
    <property type="match status" value="1"/>
</dbReference>
<dbReference type="Pfam" id="PF13532">
    <property type="entry name" value="2OG-FeII_Oxy_2"/>
    <property type="match status" value="1"/>
</dbReference>
<keyword evidence="1 5" id="KW-0479">Metal-binding</keyword>
<dbReference type="PROSITE" id="PS51471">
    <property type="entry name" value="FE2OG_OXY"/>
    <property type="match status" value="1"/>
</dbReference>
<evidence type="ECO:0000256" key="5">
    <source>
        <dbReference type="PIRSR" id="PIRSR604574-2"/>
    </source>
</evidence>
<name>A0A0B9A021_BRELN</name>
<dbReference type="GO" id="GO:0035515">
    <property type="term" value="F:oxidative RNA demethylase activity"/>
    <property type="evidence" value="ECO:0007669"/>
    <property type="project" value="TreeGrafter"/>
</dbReference>
<feature type="domain" description="Fe2OG dioxygenase" evidence="6">
    <location>
        <begin position="132"/>
        <end position="238"/>
    </location>
</feature>
<feature type="binding site" evidence="5">
    <location>
        <position position="206"/>
    </location>
    <ligand>
        <name>Fe cation</name>
        <dbReference type="ChEBI" id="CHEBI:24875"/>
        <note>catalytic</note>
    </ligand>
</feature>
<evidence type="ECO:0000256" key="1">
    <source>
        <dbReference type="ARBA" id="ARBA00022723"/>
    </source>
</evidence>
<sequence>MDSLFADEAFDRRPRIVAPGAVWVPGFLTAEAQQWIIARYADWQSGPVPPHATTIAGHPMSVTTIGLGWHWQPGRYDRRAVDVNDKVVLPFPDWMTRLGRQVLESAVAVVEDAQDLPQGTAAVWGFDPADYHPDVALVNYYDEHAKMGMHQDKDEFDPAPVVSLSLGDTCLFRFGNTETRNRPFEDLRLASGDAFVFGGPARFAYHGVRSIQPGTAPDAGRLNHLGGGRINITMRTTGRD</sequence>
<dbReference type="EMBL" id="JTJZ01000020">
    <property type="protein sequence ID" value="KHS51934.1"/>
    <property type="molecule type" value="Genomic_DNA"/>
</dbReference>
<dbReference type="InterPro" id="IPR027450">
    <property type="entry name" value="AlkB-like"/>
</dbReference>
<keyword evidence="2" id="KW-0223">Dioxygenase</keyword>
<dbReference type="Proteomes" id="UP000031488">
    <property type="component" value="Unassembled WGS sequence"/>
</dbReference>
<comment type="caution">
    <text evidence="7">The sequence shown here is derived from an EMBL/GenBank/DDBJ whole genome shotgun (WGS) entry which is preliminary data.</text>
</comment>
<dbReference type="PANTHER" id="PTHR16557">
    <property type="entry name" value="ALKYLATED DNA REPAIR PROTEIN ALKB-RELATED"/>
    <property type="match status" value="1"/>
</dbReference>
<dbReference type="STRING" id="1703.BLSMQ_1825"/>
<dbReference type="OrthoDB" id="9796932at2"/>
<dbReference type="RefSeq" id="WP_039210780.1">
    <property type="nucleotide sequence ID" value="NZ_JTJZ01000020.1"/>
</dbReference>
<dbReference type="PATRIC" id="fig|1703.6.peg.2385"/>
<gene>
    <name evidence="7" type="ORF">AE0388_2484</name>
</gene>
<feature type="binding site" evidence="5">
    <location>
        <position position="152"/>
    </location>
    <ligand>
        <name>Fe cation</name>
        <dbReference type="ChEBI" id="CHEBI:24875"/>
        <note>catalytic</note>
    </ligand>
</feature>
<evidence type="ECO:0000313" key="8">
    <source>
        <dbReference type="Proteomes" id="UP000031488"/>
    </source>
</evidence>
<feature type="binding site" evidence="5">
    <location>
        <position position="150"/>
    </location>
    <ligand>
        <name>Fe cation</name>
        <dbReference type="ChEBI" id="CHEBI:24875"/>
        <note>catalytic</note>
    </ligand>
</feature>
<dbReference type="GO" id="GO:0005737">
    <property type="term" value="C:cytoplasm"/>
    <property type="evidence" value="ECO:0007669"/>
    <property type="project" value="TreeGrafter"/>
</dbReference>